<sequence length="120" mass="13065">MPGAYLAGLLVSIAGIAVLDARHRLFFWRSPLRAAAVMVVGLAFFLVWDVAGVHLGIFFIGRNDLLTGVLLAPEVPLEEVFFLVLLCWTTMDLFGALRPVVARRLDRAGAPDGADEESRS</sequence>
<keyword evidence="6 8" id="KW-0472">Membrane</keyword>
<evidence type="ECO:0000313" key="9">
    <source>
        <dbReference type="EMBL" id="KTR40456.1"/>
    </source>
</evidence>
<evidence type="ECO:0000313" key="12">
    <source>
        <dbReference type="Proteomes" id="UP000078335"/>
    </source>
</evidence>
<comment type="pathway">
    <text evidence="2">Carotenoid biosynthesis.</text>
</comment>
<dbReference type="Proteomes" id="UP000078335">
    <property type="component" value="Unassembled WGS sequence"/>
</dbReference>
<dbReference type="NCBIfam" id="TIGR03462">
    <property type="entry name" value="CarR_dom_SF"/>
    <property type="match status" value="1"/>
</dbReference>
<keyword evidence="12" id="KW-1185">Reference proteome</keyword>
<dbReference type="Proteomes" id="UP000072763">
    <property type="component" value="Unassembled WGS sequence"/>
</dbReference>
<dbReference type="EMBL" id="LDRB01000031">
    <property type="protein sequence ID" value="KTR40456.1"/>
    <property type="molecule type" value="Genomic_DNA"/>
</dbReference>
<evidence type="ECO:0000256" key="7">
    <source>
        <dbReference type="ARBA" id="ARBA00023235"/>
    </source>
</evidence>
<evidence type="ECO:0000256" key="5">
    <source>
        <dbReference type="ARBA" id="ARBA00022989"/>
    </source>
</evidence>
<feature type="transmembrane region" description="Helical" evidence="8">
    <location>
        <begin position="34"/>
        <end position="60"/>
    </location>
</feature>
<keyword evidence="4" id="KW-0125">Carotenoid biosynthesis</keyword>
<keyword evidence="3 8" id="KW-0812">Transmembrane</keyword>
<keyword evidence="7" id="KW-0413">Isomerase</keyword>
<evidence type="ECO:0000313" key="11">
    <source>
        <dbReference type="Proteomes" id="UP000072763"/>
    </source>
</evidence>
<evidence type="ECO:0000256" key="3">
    <source>
        <dbReference type="ARBA" id="ARBA00022692"/>
    </source>
</evidence>
<dbReference type="GO" id="GO:0016020">
    <property type="term" value="C:membrane"/>
    <property type="evidence" value="ECO:0007669"/>
    <property type="project" value="UniProtKB-SubCell"/>
</dbReference>
<evidence type="ECO:0000256" key="2">
    <source>
        <dbReference type="ARBA" id="ARBA00004829"/>
    </source>
</evidence>
<evidence type="ECO:0000256" key="8">
    <source>
        <dbReference type="SAM" id="Phobius"/>
    </source>
</evidence>
<dbReference type="GO" id="GO:0016117">
    <property type="term" value="P:carotenoid biosynthetic process"/>
    <property type="evidence" value="ECO:0007669"/>
    <property type="project" value="UniProtKB-KW"/>
</dbReference>
<comment type="caution">
    <text evidence="10">The sequence shown here is derived from an EMBL/GenBank/DDBJ whole genome shotgun (WGS) entry which is preliminary data.</text>
</comment>
<dbReference type="OrthoDB" id="4774157at2"/>
<dbReference type="EMBL" id="LDRC01000004">
    <property type="protein sequence ID" value="KTR54219.1"/>
    <property type="molecule type" value="Genomic_DNA"/>
</dbReference>
<organism evidence="10 11">
    <name type="scientific">Curtobacterium oceanosedimentum</name>
    <dbReference type="NCBI Taxonomy" id="465820"/>
    <lineage>
        <taxon>Bacteria</taxon>
        <taxon>Bacillati</taxon>
        <taxon>Actinomycetota</taxon>
        <taxon>Actinomycetes</taxon>
        <taxon>Micrococcales</taxon>
        <taxon>Microbacteriaceae</taxon>
        <taxon>Curtobacterium</taxon>
    </lineage>
</organism>
<dbReference type="InterPro" id="IPR017825">
    <property type="entry name" value="Lycopene_cyclase_dom"/>
</dbReference>
<name>A0A147DUS5_9MICO</name>
<dbReference type="RefSeq" id="WP_058728657.1">
    <property type="nucleotide sequence ID" value="NZ_LDRB01000031.1"/>
</dbReference>
<comment type="subcellular location">
    <subcellularLocation>
        <location evidence="1">Membrane</location>
        <topology evidence="1">Multi-pass membrane protein</topology>
    </subcellularLocation>
</comment>
<dbReference type="GO" id="GO:0045436">
    <property type="term" value="F:lycopene beta cyclase activity"/>
    <property type="evidence" value="ECO:0007669"/>
    <property type="project" value="UniProtKB-ARBA"/>
</dbReference>
<dbReference type="AlphaFoldDB" id="A0A147DUS5"/>
<proteinExistence type="predicted"/>
<dbReference type="GO" id="GO:0016872">
    <property type="term" value="F:intramolecular lyase activity"/>
    <property type="evidence" value="ECO:0007669"/>
    <property type="project" value="InterPro"/>
</dbReference>
<evidence type="ECO:0000256" key="1">
    <source>
        <dbReference type="ARBA" id="ARBA00004141"/>
    </source>
</evidence>
<dbReference type="PATRIC" id="fig|465820.3.peg.1510"/>
<protein>
    <submittedName>
        <fullName evidence="10">C50 carotenoid epsilon cyclase</fullName>
    </submittedName>
</protein>
<evidence type="ECO:0000256" key="4">
    <source>
        <dbReference type="ARBA" id="ARBA00022746"/>
    </source>
</evidence>
<evidence type="ECO:0000256" key="6">
    <source>
        <dbReference type="ARBA" id="ARBA00023136"/>
    </source>
</evidence>
<dbReference type="STRING" id="465820.NS263_07525"/>
<evidence type="ECO:0000313" key="10">
    <source>
        <dbReference type="EMBL" id="KTR54219.1"/>
    </source>
</evidence>
<feature type="transmembrane region" description="Helical" evidence="8">
    <location>
        <begin position="80"/>
        <end position="97"/>
    </location>
</feature>
<feature type="transmembrane region" description="Helical" evidence="8">
    <location>
        <begin position="6"/>
        <end position="22"/>
    </location>
</feature>
<reference evidence="11 12" key="1">
    <citation type="journal article" date="2016" name="Front. Microbiol.">
        <title>Genomic Resource of Rice Seed Associated Bacteria.</title>
        <authorList>
            <person name="Midha S."/>
            <person name="Bansal K."/>
            <person name="Sharma S."/>
            <person name="Kumar N."/>
            <person name="Patil P.P."/>
            <person name="Chaudhry V."/>
            <person name="Patil P.B."/>
        </authorList>
    </citation>
    <scope>NUCLEOTIDE SEQUENCE [LARGE SCALE GENOMIC DNA]</scope>
    <source>
        <strain evidence="9 12">NS263</strain>
        <strain evidence="10 11">NS359</strain>
    </source>
</reference>
<gene>
    <name evidence="9" type="ORF">NS263_07525</name>
    <name evidence="10" type="ORF">NS359_00520</name>
</gene>
<keyword evidence="5 8" id="KW-1133">Transmembrane helix</keyword>
<accession>A0A147DUS5</accession>